<evidence type="ECO:0000256" key="2">
    <source>
        <dbReference type="SAM" id="SignalP"/>
    </source>
</evidence>
<organism evidence="3 4">
    <name type="scientific">Oceanimonas doudoroffii</name>
    <dbReference type="NCBI Taxonomy" id="84158"/>
    <lineage>
        <taxon>Bacteria</taxon>
        <taxon>Pseudomonadati</taxon>
        <taxon>Pseudomonadota</taxon>
        <taxon>Gammaproteobacteria</taxon>
        <taxon>Aeromonadales</taxon>
        <taxon>Aeromonadaceae</taxon>
        <taxon>Oceanimonas</taxon>
    </lineage>
</organism>
<dbReference type="AlphaFoldDB" id="A0A233RE65"/>
<dbReference type="InterPro" id="IPR005064">
    <property type="entry name" value="BUG"/>
</dbReference>
<dbReference type="EMBL" id="NBIM01000003">
    <property type="protein sequence ID" value="OXY81679.1"/>
    <property type="molecule type" value="Genomic_DNA"/>
</dbReference>
<dbReference type="PIRSF" id="PIRSF017082">
    <property type="entry name" value="YflP"/>
    <property type="match status" value="1"/>
</dbReference>
<evidence type="ECO:0000313" key="3">
    <source>
        <dbReference type="EMBL" id="OXY81679.1"/>
    </source>
</evidence>
<evidence type="ECO:0000313" key="4">
    <source>
        <dbReference type="Proteomes" id="UP000242757"/>
    </source>
</evidence>
<protein>
    <recommendedName>
        <fullName evidence="5">Tripartite tricarboxylate transporter substrate binding protein</fullName>
    </recommendedName>
</protein>
<comment type="caution">
    <text evidence="3">The sequence shown here is derived from an EMBL/GenBank/DDBJ whole genome shotgun (WGS) entry which is preliminary data.</text>
</comment>
<reference evidence="3 4" key="1">
    <citation type="submission" date="2017-08" db="EMBL/GenBank/DDBJ databases">
        <title>A Genome Sequence of Oceanimonas doudoroffii ATCC 27123T.</title>
        <authorList>
            <person name="Brennan M.A."/>
            <person name="Maclea K.S."/>
            <person name="Mcclelland W.D."/>
            <person name="Trachtenberg A.M."/>
        </authorList>
    </citation>
    <scope>NUCLEOTIDE SEQUENCE [LARGE SCALE GENOMIC DNA]</scope>
    <source>
        <strain evidence="3 4">ATCC 27123</strain>
    </source>
</reference>
<feature type="signal peptide" evidence="2">
    <location>
        <begin position="1"/>
        <end position="25"/>
    </location>
</feature>
<dbReference type="InterPro" id="IPR042100">
    <property type="entry name" value="Bug_dom1"/>
</dbReference>
<accession>A0A233RE65</accession>
<evidence type="ECO:0000256" key="1">
    <source>
        <dbReference type="ARBA" id="ARBA00006987"/>
    </source>
</evidence>
<dbReference type="CDD" id="cd07012">
    <property type="entry name" value="PBP2_Bug_TTT"/>
    <property type="match status" value="1"/>
</dbReference>
<gene>
    <name evidence="3" type="ORF">B6S08_12010</name>
</gene>
<sequence>MAISNLLKTSLLLGAGIALAGPAYAEYPSRPISLVIPYGTGGVTDISARALAQAMADEVSKPLVLVNRTGAGGAAGSAFVAHSRGDGYTMVAARVGSHTVNPAMKQTLPYQLDDFKMVGVYEINPVVCITSKESGIESIHQLVDKVHAEPGSVSYSSSGVGSLQHLAGAMVMNAFGVDKPLESTVHLPMRGGGEAATAVLNGTATFLCESSAAVAGFIRNGQVNPLLVTTKERLPGIDAPTAAELEHPELETLLGWTGIAGPKSLEPEVAAAWVKWMHTATHNPTFVESMEKLGSIVVNMGPEESETFINGQYLAFRELVVKLNMQIN</sequence>
<proteinExistence type="inferred from homology"/>
<dbReference type="SUPFAM" id="SSF53850">
    <property type="entry name" value="Periplasmic binding protein-like II"/>
    <property type="match status" value="1"/>
</dbReference>
<comment type="similarity">
    <text evidence="1">Belongs to the UPF0065 (bug) family.</text>
</comment>
<evidence type="ECO:0008006" key="5">
    <source>
        <dbReference type="Google" id="ProtNLM"/>
    </source>
</evidence>
<name>A0A233RE65_9GAMM</name>
<dbReference type="Gene3D" id="3.40.190.10">
    <property type="entry name" value="Periplasmic binding protein-like II"/>
    <property type="match status" value="1"/>
</dbReference>
<dbReference type="Proteomes" id="UP000242757">
    <property type="component" value="Unassembled WGS sequence"/>
</dbReference>
<feature type="chain" id="PRO_5012556755" description="Tripartite tricarboxylate transporter substrate binding protein" evidence="2">
    <location>
        <begin position="26"/>
        <end position="328"/>
    </location>
</feature>
<dbReference type="Pfam" id="PF03401">
    <property type="entry name" value="TctC"/>
    <property type="match status" value="1"/>
</dbReference>
<dbReference type="PANTHER" id="PTHR42928:SF5">
    <property type="entry name" value="BLR1237 PROTEIN"/>
    <property type="match status" value="1"/>
</dbReference>
<dbReference type="OrthoDB" id="5171643at2"/>
<keyword evidence="4" id="KW-1185">Reference proteome</keyword>
<dbReference type="RefSeq" id="WP_094201046.1">
    <property type="nucleotide sequence ID" value="NZ_NBIM01000003.1"/>
</dbReference>
<keyword evidence="2" id="KW-0732">Signal</keyword>
<dbReference type="Gene3D" id="3.40.190.150">
    <property type="entry name" value="Bordetella uptake gene, domain 1"/>
    <property type="match status" value="1"/>
</dbReference>
<dbReference type="PANTHER" id="PTHR42928">
    <property type="entry name" value="TRICARBOXYLATE-BINDING PROTEIN"/>
    <property type="match status" value="1"/>
</dbReference>